<feature type="domain" description="PGG" evidence="2">
    <location>
        <begin position="14"/>
        <end position="111"/>
    </location>
</feature>
<keyword evidence="4" id="KW-1185">Reference proteome</keyword>
<dbReference type="Proteomes" id="UP000595140">
    <property type="component" value="Unassembled WGS sequence"/>
</dbReference>
<feature type="transmembrane region" description="Helical" evidence="1">
    <location>
        <begin position="89"/>
        <end position="114"/>
    </location>
</feature>
<dbReference type="AlphaFoldDB" id="A0A484MXS1"/>
<protein>
    <recommendedName>
        <fullName evidence="2">PGG domain-containing protein</fullName>
    </recommendedName>
</protein>
<evidence type="ECO:0000313" key="4">
    <source>
        <dbReference type="Proteomes" id="UP000595140"/>
    </source>
</evidence>
<keyword evidence="1" id="KW-1133">Transmembrane helix</keyword>
<evidence type="ECO:0000256" key="1">
    <source>
        <dbReference type="SAM" id="Phobius"/>
    </source>
</evidence>
<dbReference type="Pfam" id="PF13962">
    <property type="entry name" value="PGG"/>
    <property type="match status" value="1"/>
</dbReference>
<proteinExistence type="predicted"/>
<name>A0A484MXS1_9ASTE</name>
<organism evidence="3 4">
    <name type="scientific">Cuscuta campestris</name>
    <dbReference type="NCBI Taxonomy" id="132261"/>
    <lineage>
        <taxon>Eukaryota</taxon>
        <taxon>Viridiplantae</taxon>
        <taxon>Streptophyta</taxon>
        <taxon>Embryophyta</taxon>
        <taxon>Tracheophyta</taxon>
        <taxon>Spermatophyta</taxon>
        <taxon>Magnoliopsida</taxon>
        <taxon>eudicotyledons</taxon>
        <taxon>Gunneridae</taxon>
        <taxon>Pentapetalae</taxon>
        <taxon>asterids</taxon>
        <taxon>lamiids</taxon>
        <taxon>Solanales</taxon>
        <taxon>Convolvulaceae</taxon>
        <taxon>Cuscuteae</taxon>
        <taxon>Cuscuta</taxon>
        <taxon>Cuscuta subgen. Grammica</taxon>
        <taxon>Cuscuta sect. Cleistogrammica</taxon>
    </lineage>
</organism>
<evidence type="ECO:0000259" key="2">
    <source>
        <dbReference type="Pfam" id="PF13962"/>
    </source>
</evidence>
<feature type="transmembrane region" description="Helical" evidence="1">
    <location>
        <begin position="120"/>
        <end position="144"/>
    </location>
</feature>
<evidence type="ECO:0000313" key="3">
    <source>
        <dbReference type="EMBL" id="VFQ92604.1"/>
    </source>
</evidence>
<dbReference type="EMBL" id="OOIL02004591">
    <property type="protein sequence ID" value="VFQ92604.1"/>
    <property type="molecule type" value="Genomic_DNA"/>
</dbReference>
<accession>A0A484MXS1</accession>
<sequence>MASDDDVMKMREVVPPMMVVSALIALMAIAAAAGFTGMEKKEGGAAFQAFLVADTIAFACSLSATFACIAATGALWFPVYSDTLDRACYIAGYLLVAALAAVVIAFVTAVYSAVSAHSTAVAVVVVGLSIYFPLTFFVTIRIILDMME</sequence>
<reference evidence="3 4" key="1">
    <citation type="submission" date="2018-04" db="EMBL/GenBank/DDBJ databases">
        <authorList>
            <person name="Vogel A."/>
        </authorList>
    </citation>
    <scope>NUCLEOTIDE SEQUENCE [LARGE SCALE GENOMIC DNA]</scope>
</reference>
<keyword evidence="1" id="KW-0812">Transmembrane</keyword>
<feature type="transmembrane region" description="Helical" evidence="1">
    <location>
        <begin position="56"/>
        <end position="77"/>
    </location>
</feature>
<keyword evidence="1" id="KW-0472">Membrane</keyword>
<gene>
    <name evidence="3" type="ORF">CCAM_LOCUS34380</name>
</gene>
<dbReference type="InterPro" id="IPR026961">
    <property type="entry name" value="PGG_dom"/>
</dbReference>